<name>A0ACB8ZXJ7_ARCLA</name>
<comment type="caution">
    <text evidence="1">The sequence shown here is derived from an EMBL/GenBank/DDBJ whole genome shotgun (WGS) entry which is preliminary data.</text>
</comment>
<dbReference type="Proteomes" id="UP001055879">
    <property type="component" value="Linkage Group LG09"/>
</dbReference>
<keyword evidence="2" id="KW-1185">Reference proteome</keyword>
<accession>A0ACB8ZXJ7</accession>
<sequence length="319" mass="35687">MGEEAGQEGFFWDTYPWVMADKSGEEKSAGDKKPLINSKVSHDHSKMKQPEMEANGGLNGAHNQEMITTTVDGQLRNEMKNEDNKMVTEDSDKGKGDHPDSSDHDLHIWTERERRKKMRNMFHQLHALLPQLPPKADKSTIVDEAVNHIKTLQETLQKLHTQKLERLHGISSNTTIAPLIQPQRLPLNTRESFLADHGSLTGPFGVVSSSSSTSFPFPIFSPTAFQTWTSANVTLNLCGLDAHISICSSRKPGLLTAICFVLEKHKLEIVSAQISSDQSTSLFMIHARASGCDQFLETFPYEEVYKQAATEIMLWVNSK</sequence>
<organism evidence="1 2">
    <name type="scientific">Arctium lappa</name>
    <name type="common">Greater burdock</name>
    <name type="synonym">Lappa major</name>
    <dbReference type="NCBI Taxonomy" id="4217"/>
    <lineage>
        <taxon>Eukaryota</taxon>
        <taxon>Viridiplantae</taxon>
        <taxon>Streptophyta</taxon>
        <taxon>Embryophyta</taxon>
        <taxon>Tracheophyta</taxon>
        <taxon>Spermatophyta</taxon>
        <taxon>Magnoliopsida</taxon>
        <taxon>eudicotyledons</taxon>
        <taxon>Gunneridae</taxon>
        <taxon>Pentapetalae</taxon>
        <taxon>asterids</taxon>
        <taxon>campanulids</taxon>
        <taxon>Asterales</taxon>
        <taxon>Asteraceae</taxon>
        <taxon>Carduoideae</taxon>
        <taxon>Cardueae</taxon>
        <taxon>Arctiinae</taxon>
        <taxon>Arctium</taxon>
    </lineage>
</organism>
<gene>
    <name evidence="1" type="ORF">L6452_28162</name>
</gene>
<dbReference type="EMBL" id="CM042055">
    <property type="protein sequence ID" value="KAI3702424.1"/>
    <property type="molecule type" value="Genomic_DNA"/>
</dbReference>
<reference evidence="2" key="1">
    <citation type="journal article" date="2022" name="Mol. Ecol. Resour.">
        <title>The genomes of chicory, endive, great burdock and yacon provide insights into Asteraceae palaeo-polyploidization history and plant inulin production.</title>
        <authorList>
            <person name="Fan W."/>
            <person name="Wang S."/>
            <person name="Wang H."/>
            <person name="Wang A."/>
            <person name="Jiang F."/>
            <person name="Liu H."/>
            <person name="Zhao H."/>
            <person name="Xu D."/>
            <person name="Zhang Y."/>
        </authorList>
    </citation>
    <scope>NUCLEOTIDE SEQUENCE [LARGE SCALE GENOMIC DNA]</scope>
    <source>
        <strain evidence="2">cv. Niubang</strain>
    </source>
</reference>
<evidence type="ECO:0000313" key="2">
    <source>
        <dbReference type="Proteomes" id="UP001055879"/>
    </source>
</evidence>
<reference evidence="1 2" key="2">
    <citation type="journal article" date="2022" name="Mol. Ecol. Resour.">
        <title>The genomes of chicory, endive, great burdock and yacon provide insights into Asteraceae paleo-polyploidization history and plant inulin production.</title>
        <authorList>
            <person name="Fan W."/>
            <person name="Wang S."/>
            <person name="Wang H."/>
            <person name="Wang A."/>
            <person name="Jiang F."/>
            <person name="Liu H."/>
            <person name="Zhao H."/>
            <person name="Xu D."/>
            <person name="Zhang Y."/>
        </authorList>
    </citation>
    <scope>NUCLEOTIDE SEQUENCE [LARGE SCALE GENOMIC DNA]</scope>
    <source>
        <strain evidence="2">cv. Niubang</strain>
    </source>
</reference>
<evidence type="ECO:0000313" key="1">
    <source>
        <dbReference type="EMBL" id="KAI3702424.1"/>
    </source>
</evidence>
<proteinExistence type="predicted"/>
<protein>
    <submittedName>
        <fullName evidence="1">Uncharacterized protein</fullName>
    </submittedName>
</protein>